<dbReference type="RefSeq" id="WP_051136987.1">
    <property type="nucleotide sequence ID" value="NZ_BAABIH010000019.1"/>
</dbReference>
<name>A0A5P9Q5E2_9MICO</name>
<protein>
    <submittedName>
        <fullName evidence="1">Uncharacterized protein</fullName>
    </submittedName>
</protein>
<reference evidence="1 2" key="1">
    <citation type="submission" date="2019-10" db="EMBL/GenBank/DDBJ databases">
        <title>Genome sequence of Luteimicrobium xylanilyticum HY-24.</title>
        <authorList>
            <person name="Kim D.Y."/>
            <person name="Park H.-Y."/>
        </authorList>
    </citation>
    <scope>NUCLEOTIDE SEQUENCE [LARGE SCALE GENOMIC DNA]</scope>
    <source>
        <strain evidence="1 2">HY-24</strain>
    </source>
</reference>
<evidence type="ECO:0000313" key="1">
    <source>
        <dbReference type="EMBL" id="QFU96581.1"/>
    </source>
</evidence>
<evidence type="ECO:0000313" key="2">
    <source>
        <dbReference type="Proteomes" id="UP000326702"/>
    </source>
</evidence>
<organism evidence="1 2">
    <name type="scientific">Luteimicrobium xylanilyticum</name>
    <dbReference type="NCBI Taxonomy" id="1133546"/>
    <lineage>
        <taxon>Bacteria</taxon>
        <taxon>Bacillati</taxon>
        <taxon>Actinomycetota</taxon>
        <taxon>Actinomycetes</taxon>
        <taxon>Micrococcales</taxon>
        <taxon>Luteimicrobium</taxon>
    </lineage>
</organism>
<gene>
    <name evidence="1" type="ORF">KDY119_00065</name>
</gene>
<sequence length="100" mass="10954">MTSERQRAETRFREPDVETVRALVDDLLTSSGDPARAATASWVRTGSSSLVVLGEHTAVRVARDAHAAPELLRAQSVVDALPPSRSRCRARWGWPRCTTA</sequence>
<accession>A0A5P9Q5E2</accession>
<dbReference type="AlphaFoldDB" id="A0A5P9Q5E2"/>
<dbReference type="EMBL" id="CP045529">
    <property type="protein sequence ID" value="QFU96581.1"/>
    <property type="molecule type" value="Genomic_DNA"/>
</dbReference>
<dbReference type="KEGG" id="lxl:KDY119_00065"/>
<keyword evidence="2" id="KW-1185">Reference proteome</keyword>
<dbReference type="Proteomes" id="UP000326702">
    <property type="component" value="Chromosome"/>
</dbReference>
<proteinExistence type="predicted"/>